<protein>
    <submittedName>
        <fullName evidence="1">Transposase</fullName>
    </submittedName>
</protein>
<sequence length="31" mass="3503">MIRSILREYGRILPTGIEAVSKLFGEHGTEE</sequence>
<keyword evidence="2" id="KW-1185">Reference proteome</keyword>
<name>A0A1H3EFI1_9RHOB</name>
<evidence type="ECO:0000313" key="1">
    <source>
        <dbReference type="EMBL" id="SDX77377.1"/>
    </source>
</evidence>
<gene>
    <name evidence="1" type="ORF">SAMN05444358_11141</name>
</gene>
<dbReference type="EMBL" id="FNNP01000011">
    <property type="protein sequence ID" value="SDX77377.1"/>
    <property type="molecule type" value="Genomic_DNA"/>
</dbReference>
<dbReference type="Proteomes" id="UP000183400">
    <property type="component" value="Unassembled WGS sequence"/>
</dbReference>
<evidence type="ECO:0000313" key="2">
    <source>
        <dbReference type="Proteomes" id="UP000183400"/>
    </source>
</evidence>
<accession>A0A1H3EFI1</accession>
<dbReference type="STRING" id="985054.SAMN05444358_11141"/>
<dbReference type="AlphaFoldDB" id="A0A1H3EFI1"/>
<proteinExistence type="predicted"/>
<reference evidence="2" key="1">
    <citation type="submission" date="2016-10" db="EMBL/GenBank/DDBJ databases">
        <authorList>
            <person name="Varghese N."/>
            <person name="Submissions S."/>
        </authorList>
    </citation>
    <scope>NUCLEOTIDE SEQUENCE [LARGE SCALE GENOMIC DNA]</scope>
    <source>
        <strain evidence="2">DSM 27839</strain>
    </source>
</reference>
<organism evidence="1 2">
    <name type="scientific">Ruegeria halocynthiae</name>
    <dbReference type="NCBI Taxonomy" id="985054"/>
    <lineage>
        <taxon>Bacteria</taxon>
        <taxon>Pseudomonadati</taxon>
        <taxon>Pseudomonadota</taxon>
        <taxon>Alphaproteobacteria</taxon>
        <taxon>Rhodobacterales</taxon>
        <taxon>Roseobacteraceae</taxon>
        <taxon>Ruegeria</taxon>
    </lineage>
</organism>